<evidence type="ECO:0000256" key="3">
    <source>
        <dbReference type="ARBA" id="ARBA00022777"/>
    </source>
</evidence>
<gene>
    <name evidence="5" type="ORF">JOC94_000407</name>
</gene>
<evidence type="ECO:0000313" key="5">
    <source>
        <dbReference type="EMBL" id="MBM7713439.1"/>
    </source>
</evidence>
<dbReference type="SUPFAM" id="SSF55890">
    <property type="entry name" value="Sporulation response regulatory protein Spo0B"/>
    <property type="match status" value="1"/>
</dbReference>
<accession>A0ABS2R2S7</accession>
<dbReference type="SMART" id="SM01317">
    <property type="entry name" value="SPOB_ab"/>
    <property type="match status" value="1"/>
</dbReference>
<dbReference type="Pfam" id="PF14682">
    <property type="entry name" value="SPOB_ab"/>
    <property type="match status" value="1"/>
</dbReference>
<dbReference type="Pfam" id="PF14689">
    <property type="entry name" value="SPOB_a"/>
    <property type="match status" value="1"/>
</dbReference>
<keyword evidence="2 5" id="KW-0808">Transferase</keyword>
<dbReference type="GO" id="GO:0016740">
    <property type="term" value="F:transferase activity"/>
    <property type="evidence" value="ECO:0007669"/>
    <property type="project" value="UniProtKB-KW"/>
</dbReference>
<name>A0ABS2R2S7_9BACI</name>
<evidence type="ECO:0000256" key="2">
    <source>
        <dbReference type="ARBA" id="ARBA00022679"/>
    </source>
</evidence>
<evidence type="ECO:0000259" key="4">
    <source>
        <dbReference type="SMART" id="SM01317"/>
    </source>
</evidence>
<dbReference type="InterPro" id="IPR037100">
    <property type="entry name" value="Spo0B_C_sf"/>
</dbReference>
<dbReference type="InterPro" id="IPR016120">
    <property type="entry name" value="Sig_transdc_His_kin_SpoOB"/>
</dbReference>
<dbReference type="RefSeq" id="WP_205178202.1">
    <property type="nucleotide sequence ID" value="NZ_JAFBFH010000002.1"/>
</dbReference>
<keyword evidence="6" id="KW-1185">Reference proteome</keyword>
<dbReference type="Gene3D" id="1.10.287.130">
    <property type="match status" value="1"/>
</dbReference>
<comment type="caution">
    <text evidence="5">The sequence shown here is derived from an EMBL/GenBank/DDBJ whole genome shotgun (WGS) entry which is preliminary data.</text>
</comment>
<dbReference type="Gene3D" id="3.30.565.30">
    <property type="entry name" value="Sporulation initiation phosphotransferase B (SpoOB), C-terminal domain"/>
    <property type="match status" value="1"/>
</dbReference>
<keyword evidence="3" id="KW-0418">Kinase</keyword>
<feature type="domain" description="Sporulation initiation phosphotransferase B C-terminal" evidence="4">
    <location>
        <begin position="59"/>
        <end position="172"/>
    </location>
</feature>
<proteinExistence type="predicted"/>
<sequence length="180" mass="21601">MSENWTVVEILRYTRHEWLNRLQLIKGNLSMGKTEQAKRIMDEIVLEMKQEAILSNLKLFRFAELLLTHNWKGYRFRLEYEIVNGVEKLDLDDQLLSDWMGEFFEELNRVSLPIYDNCLYLTIESGKDTVGFLFQFHGIIENESELKSWLFRKDVYPDHVTYEQLSENEYQIQVLFCLES</sequence>
<organism evidence="5 6">
    <name type="scientific">Siminovitchia thermophila</name>
    <dbReference type="NCBI Taxonomy" id="1245522"/>
    <lineage>
        <taxon>Bacteria</taxon>
        <taxon>Bacillati</taxon>
        <taxon>Bacillota</taxon>
        <taxon>Bacilli</taxon>
        <taxon>Bacillales</taxon>
        <taxon>Bacillaceae</taxon>
        <taxon>Siminovitchia</taxon>
    </lineage>
</organism>
<dbReference type="InterPro" id="IPR016122">
    <property type="entry name" value="SpoOB_C"/>
</dbReference>
<dbReference type="Proteomes" id="UP000823485">
    <property type="component" value="Unassembled WGS sequence"/>
</dbReference>
<protein>
    <submittedName>
        <fullName evidence="5">Stage 0 sporulation protein B (Sporulation initiation phosphotransferase)</fullName>
        <ecNumber evidence="5">2.7.-.-</ecNumber>
    </submittedName>
</protein>
<reference evidence="5 6" key="1">
    <citation type="submission" date="2021-01" db="EMBL/GenBank/DDBJ databases">
        <title>Genomic Encyclopedia of Type Strains, Phase IV (KMG-IV): sequencing the most valuable type-strain genomes for metagenomic binning, comparative biology and taxonomic classification.</title>
        <authorList>
            <person name="Goeker M."/>
        </authorList>
    </citation>
    <scope>NUCLEOTIDE SEQUENCE [LARGE SCALE GENOMIC DNA]</scope>
    <source>
        <strain evidence="5 6">DSM 105453</strain>
    </source>
</reference>
<keyword evidence="1" id="KW-0597">Phosphoprotein</keyword>
<evidence type="ECO:0000313" key="6">
    <source>
        <dbReference type="Proteomes" id="UP000823485"/>
    </source>
</evidence>
<evidence type="ECO:0000256" key="1">
    <source>
        <dbReference type="ARBA" id="ARBA00022553"/>
    </source>
</evidence>
<dbReference type="InterPro" id="IPR039506">
    <property type="entry name" value="SPOB_a"/>
</dbReference>
<dbReference type="EMBL" id="JAFBFH010000002">
    <property type="protein sequence ID" value="MBM7713439.1"/>
    <property type="molecule type" value="Genomic_DNA"/>
</dbReference>
<dbReference type="EC" id="2.7.-.-" evidence="5"/>